<feature type="chain" id="PRO_5037433244" evidence="6">
    <location>
        <begin position="24"/>
        <end position="535"/>
    </location>
</feature>
<dbReference type="InterPro" id="IPR009003">
    <property type="entry name" value="Peptidase_S1_PA"/>
</dbReference>
<evidence type="ECO:0000313" key="9">
    <source>
        <dbReference type="Proteomes" id="UP000600865"/>
    </source>
</evidence>
<evidence type="ECO:0000256" key="3">
    <source>
        <dbReference type="ARBA" id="ARBA00022801"/>
    </source>
</evidence>
<protein>
    <submittedName>
        <fullName evidence="8">Serine protease</fullName>
    </submittedName>
</protein>
<dbReference type="SMART" id="SM00228">
    <property type="entry name" value="PDZ"/>
    <property type="match status" value="2"/>
</dbReference>
<dbReference type="PANTHER" id="PTHR22939:SF129">
    <property type="entry name" value="SERINE PROTEASE HTRA2, MITOCHONDRIAL"/>
    <property type="match status" value="1"/>
</dbReference>
<dbReference type="AlphaFoldDB" id="A0A918KBM6"/>
<keyword evidence="6" id="KW-0732">Signal</keyword>
<organism evidence="8 9">
    <name type="scientific">Litorimonas cladophorae</name>
    <dbReference type="NCBI Taxonomy" id="1220491"/>
    <lineage>
        <taxon>Bacteria</taxon>
        <taxon>Pseudomonadati</taxon>
        <taxon>Pseudomonadota</taxon>
        <taxon>Alphaproteobacteria</taxon>
        <taxon>Maricaulales</taxon>
        <taxon>Robiginitomaculaceae</taxon>
    </lineage>
</organism>
<sequence>MSNIKLTLLGSVMAFGLAPQVVAQDATLIFADADRYEVIIDQPINAEFKSLRDLGTTAAAPTPTPQPEQEVGLPLPQATLPAPSSQAPASQAMAGPNRNMMDMPISALPSIANLVDRVSPSVVNIVVTTESGETTSEGQGSGFVISDKLEVVTNFHVIEGGTNIDIEFNDGRKYPASIIGTDEETDLALLRIETTETIPYVNFHKTKDLRIGDWVVAIGNPFGIGQSTSLGVISAIGREKVDSGSYVDYIQTDATINRGNSGGPLFNLEGEVIGVNSAIYSPTGASVGIAFVIPHHTAERIVSALRTDGRVRRGYLGAGLRTAEYSIDGQPGIFKGGATVNDVLPGSPAEIYGLQVDDIILNINGKVVKNSVEATRAIAKVHAGEMATFIYERNEKTFSLDVQIGERPEKYEIQKASAEVQGLPPPPPPEDKSKPKVNIDTGIHVLDISAEFRSAINMRSDQVGIYVESVDPGGAAEQAGFKMGMVLLEADGQPIAEVAKWKSIVLNAKSAQQDGIVVNVRHKDGRETYMVLPLP</sequence>
<evidence type="ECO:0000256" key="4">
    <source>
        <dbReference type="ARBA" id="ARBA00022825"/>
    </source>
</evidence>
<dbReference type="PRINTS" id="PR00834">
    <property type="entry name" value="PROTEASES2C"/>
</dbReference>
<evidence type="ECO:0000259" key="7">
    <source>
        <dbReference type="PROSITE" id="PS50106"/>
    </source>
</evidence>
<dbReference type="Proteomes" id="UP000600865">
    <property type="component" value="Unassembled WGS sequence"/>
</dbReference>
<dbReference type="InterPro" id="IPR036034">
    <property type="entry name" value="PDZ_sf"/>
</dbReference>
<keyword evidence="4" id="KW-0720">Serine protease</keyword>
<evidence type="ECO:0000256" key="5">
    <source>
        <dbReference type="SAM" id="MobiDB-lite"/>
    </source>
</evidence>
<dbReference type="RefSeq" id="WP_189579881.1">
    <property type="nucleotide sequence ID" value="NZ_BMYV01000001.1"/>
</dbReference>
<keyword evidence="3" id="KW-0378">Hydrolase</keyword>
<dbReference type="SUPFAM" id="SSF50494">
    <property type="entry name" value="Trypsin-like serine proteases"/>
    <property type="match status" value="1"/>
</dbReference>
<evidence type="ECO:0000256" key="1">
    <source>
        <dbReference type="ARBA" id="ARBA00010541"/>
    </source>
</evidence>
<dbReference type="EMBL" id="BMYV01000001">
    <property type="protein sequence ID" value="GGX56225.1"/>
    <property type="molecule type" value="Genomic_DNA"/>
</dbReference>
<keyword evidence="2 8" id="KW-0645">Protease</keyword>
<dbReference type="Pfam" id="PF13180">
    <property type="entry name" value="PDZ_2"/>
    <property type="match status" value="2"/>
</dbReference>
<evidence type="ECO:0000256" key="2">
    <source>
        <dbReference type="ARBA" id="ARBA00022670"/>
    </source>
</evidence>
<dbReference type="Gene3D" id="2.30.42.10">
    <property type="match status" value="2"/>
</dbReference>
<feature type="compositionally biased region" description="Low complexity" evidence="5">
    <location>
        <begin position="76"/>
        <end position="93"/>
    </location>
</feature>
<dbReference type="GO" id="GO:0004252">
    <property type="term" value="F:serine-type endopeptidase activity"/>
    <property type="evidence" value="ECO:0007669"/>
    <property type="project" value="InterPro"/>
</dbReference>
<dbReference type="PROSITE" id="PS50106">
    <property type="entry name" value="PDZ"/>
    <property type="match status" value="1"/>
</dbReference>
<accession>A0A918KBM6</accession>
<evidence type="ECO:0000256" key="6">
    <source>
        <dbReference type="SAM" id="SignalP"/>
    </source>
</evidence>
<feature type="domain" description="PDZ" evidence="7">
    <location>
        <begin position="301"/>
        <end position="370"/>
    </location>
</feature>
<feature type="signal peptide" evidence="6">
    <location>
        <begin position="1"/>
        <end position="23"/>
    </location>
</feature>
<keyword evidence="9" id="KW-1185">Reference proteome</keyword>
<dbReference type="Gene3D" id="2.40.10.120">
    <property type="match status" value="1"/>
</dbReference>
<evidence type="ECO:0000313" key="8">
    <source>
        <dbReference type="EMBL" id="GGX56225.1"/>
    </source>
</evidence>
<name>A0A918KBM6_9PROT</name>
<comment type="caution">
    <text evidence="8">The sequence shown here is derived from an EMBL/GenBank/DDBJ whole genome shotgun (WGS) entry which is preliminary data.</text>
</comment>
<gene>
    <name evidence="8" type="ORF">GCM10011309_01190</name>
</gene>
<dbReference type="InterPro" id="IPR001478">
    <property type="entry name" value="PDZ"/>
</dbReference>
<dbReference type="SUPFAM" id="SSF50156">
    <property type="entry name" value="PDZ domain-like"/>
    <property type="match status" value="2"/>
</dbReference>
<comment type="similarity">
    <text evidence="1">Belongs to the peptidase S1C family.</text>
</comment>
<feature type="region of interest" description="Disordered" evidence="5">
    <location>
        <begin position="56"/>
        <end position="93"/>
    </location>
</feature>
<dbReference type="GO" id="GO:0006508">
    <property type="term" value="P:proteolysis"/>
    <property type="evidence" value="ECO:0007669"/>
    <property type="project" value="UniProtKB-KW"/>
</dbReference>
<dbReference type="InterPro" id="IPR001940">
    <property type="entry name" value="Peptidase_S1C"/>
</dbReference>
<proteinExistence type="inferred from homology"/>
<dbReference type="PANTHER" id="PTHR22939">
    <property type="entry name" value="SERINE PROTEASE FAMILY S1C HTRA-RELATED"/>
    <property type="match status" value="1"/>
</dbReference>
<reference evidence="8 9" key="1">
    <citation type="journal article" date="2014" name="Int. J. Syst. Evol. Microbiol.">
        <title>Complete genome sequence of Corynebacterium casei LMG S-19264T (=DSM 44701T), isolated from a smear-ripened cheese.</title>
        <authorList>
            <consortium name="US DOE Joint Genome Institute (JGI-PGF)"/>
            <person name="Walter F."/>
            <person name="Albersmeier A."/>
            <person name="Kalinowski J."/>
            <person name="Ruckert C."/>
        </authorList>
    </citation>
    <scope>NUCLEOTIDE SEQUENCE [LARGE SCALE GENOMIC DNA]</scope>
    <source>
        <strain evidence="8 9">KCTC 23968</strain>
    </source>
</reference>
<dbReference type="Pfam" id="PF13365">
    <property type="entry name" value="Trypsin_2"/>
    <property type="match status" value="1"/>
</dbReference>